<keyword evidence="5" id="KW-0963">Cytoplasm</keyword>
<dbReference type="Gramene" id="CDF37788">
    <property type="protein sequence ID" value="CDF37788"/>
    <property type="gene ID" value="CHC_T00005999001"/>
</dbReference>
<dbReference type="GeneID" id="17325375"/>
<dbReference type="GO" id="GO:0006508">
    <property type="term" value="P:proteolysis"/>
    <property type="evidence" value="ECO:0007669"/>
    <property type="project" value="UniProtKB-KW"/>
</dbReference>
<accession>R7QJ40</accession>
<dbReference type="InterPro" id="IPR000073">
    <property type="entry name" value="AB_hydrolase_1"/>
</dbReference>
<sequence length="398" mass="45052">MFLGFSYIVVASRLGLTRALQPCRTRRPSLLQDQQSRPPGIKPLTMATELEKSTANLKLSQTRSLYPPINPYKVAFVDVSDIHTVYYEVSGNPNGIPVCFIHGGPGGGTVDAHRRFFNPEIYKIILFDQRGCGRSRPAANLQENTTWALIDDMERIREELSIESWVLFGGSWGSTLSVAYAQCHPDRVLALILRGIFMIREQELSWLYERNGAAMLYPEPFQRYLAGLPERLRSARSLMTAYHSILSNEKASVERKTAANAWTKWEQTLSTFPKPGEVDEADSAKYTDEENLAFARIESHYFVNRGFVEEDGFLISEEQMKKIRHIRTVIVQGRWDMVCPRKTAFDLAQKFHGNAEVVIVENAGHSTFESGIEQELLQATETIGEEFKSMCNGTVADR</sequence>
<keyword evidence="9" id="KW-0732">Signal</keyword>
<evidence type="ECO:0000256" key="4">
    <source>
        <dbReference type="ARBA" id="ARBA00022438"/>
    </source>
</evidence>
<proteinExistence type="inferred from homology"/>
<comment type="subcellular location">
    <subcellularLocation>
        <location evidence="2">Cytoplasm</location>
    </subcellularLocation>
</comment>
<dbReference type="PRINTS" id="PR00793">
    <property type="entry name" value="PROAMNOPTASE"/>
</dbReference>
<dbReference type="GO" id="GO:0004177">
    <property type="term" value="F:aminopeptidase activity"/>
    <property type="evidence" value="ECO:0007669"/>
    <property type="project" value="UniProtKB-KW"/>
</dbReference>
<comment type="similarity">
    <text evidence="3 8">Belongs to the peptidase S33 family.</text>
</comment>
<dbReference type="NCBIfam" id="TIGR01249">
    <property type="entry name" value="pro_imino_pep_1"/>
    <property type="match status" value="1"/>
</dbReference>
<dbReference type="InterPro" id="IPR005944">
    <property type="entry name" value="Pro_iminopeptidase"/>
</dbReference>
<feature type="signal peptide" evidence="9">
    <location>
        <begin position="1"/>
        <end position="19"/>
    </location>
</feature>
<evidence type="ECO:0000259" key="10">
    <source>
        <dbReference type="Pfam" id="PF00561"/>
    </source>
</evidence>
<dbReference type="GO" id="GO:0005737">
    <property type="term" value="C:cytoplasm"/>
    <property type="evidence" value="ECO:0007669"/>
    <property type="project" value="UniProtKB-SubCell"/>
</dbReference>
<evidence type="ECO:0000256" key="9">
    <source>
        <dbReference type="SAM" id="SignalP"/>
    </source>
</evidence>
<dbReference type="PhylomeDB" id="R7QJ40"/>
<evidence type="ECO:0000256" key="3">
    <source>
        <dbReference type="ARBA" id="ARBA00010088"/>
    </source>
</evidence>
<keyword evidence="7 8" id="KW-0378">Hydrolase</keyword>
<dbReference type="InterPro" id="IPR002410">
    <property type="entry name" value="Peptidase_S33"/>
</dbReference>
<dbReference type="Proteomes" id="UP000012073">
    <property type="component" value="Unassembled WGS sequence"/>
</dbReference>
<feature type="chain" id="PRO_5004443384" description="Proline iminopeptidase" evidence="9">
    <location>
        <begin position="20"/>
        <end position="398"/>
    </location>
</feature>
<dbReference type="SUPFAM" id="SSF53474">
    <property type="entry name" value="alpha/beta-Hydrolases"/>
    <property type="match status" value="1"/>
</dbReference>
<evidence type="ECO:0000256" key="6">
    <source>
        <dbReference type="ARBA" id="ARBA00022670"/>
    </source>
</evidence>
<dbReference type="OMA" id="ELRWFYQ"/>
<organism evidence="11 12">
    <name type="scientific">Chondrus crispus</name>
    <name type="common">Carrageen Irish moss</name>
    <name type="synonym">Polymorpha crispa</name>
    <dbReference type="NCBI Taxonomy" id="2769"/>
    <lineage>
        <taxon>Eukaryota</taxon>
        <taxon>Rhodophyta</taxon>
        <taxon>Florideophyceae</taxon>
        <taxon>Rhodymeniophycidae</taxon>
        <taxon>Gigartinales</taxon>
        <taxon>Gigartinaceae</taxon>
        <taxon>Chondrus</taxon>
    </lineage>
</organism>
<dbReference type="PANTHER" id="PTHR43722">
    <property type="entry name" value="PROLINE IMINOPEPTIDASE"/>
    <property type="match status" value="1"/>
</dbReference>
<dbReference type="KEGG" id="ccp:CHC_T00005999001"/>
<protein>
    <recommendedName>
        <fullName evidence="8">Proline iminopeptidase</fullName>
        <ecNumber evidence="8">3.4.11.5</ecNumber>
    </recommendedName>
</protein>
<evidence type="ECO:0000313" key="12">
    <source>
        <dbReference type="Proteomes" id="UP000012073"/>
    </source>
</evidence>
<dbReference type="Pfam" id="PF00561">
    <property type="entry name" value="Abhydrolase_1"/>
    <property type="match status" value="1"/>
</dbReference>
<keyword evidence="6 8" id="KW-0645">Protease</keyword>
<gene>
    <name evidence="11" type="ORF">CHC_T00005999001</name>
</gene>
<dbReference type="Gene3D" id="3.40.50.1820">
    <property type="entry name" value="alpha/beta hydrolase"/>
    <property type="match status" value="1"/>
</dbReference>
<dbReference type="RefSeq" id="XP_005717659.1">
    <property type="nucleotide sequence ID" value="XM_005717602.1"/>
</dbReference>
<evidence type="ECO:0000256" key="5">
    <source>
        <dbReference type="ARBA" id="ARBA00022490"/>
    </source>
</evidence>
<reference evidence="12" key="1">
    <citation type="journal article" date="2013" name="Proc. Natl. Acad. Sci. U.S.A.">
        <title>Genome structure and metabolic features in the red seaweed Chondrus crispus shed light on evolution of the Archaeplastida.</title>
        <authorList>
            <person name="Collen J."/>
            <person name="Porcel B."/>
            <person name="Carre W."/>
            <person name="Ball S.G."/>
            <person name="Chaparro C."/>
            <person name="Tonon T."/>
            <person name="Barbeyron T."/>
            <person name="Michel G."/>
            <person name="Noel B."/>
            <person name="Valentin K."/>
            <person name="Elias M."/>
            <person name="Artiguenave F."/>
            <person name="Arun A."/>
            <person name="Aury J.M."/>
            <person name="Barbosa-Neto J.F."/>
            <person name="Bothwell J.H."/>
            <person name="Bouget F.Y."/>
            <person name="Brillet L."/>
            <person name="Cabello-Hurtado F."/>
            <person name="Capella-Gutierrez S."/>
            <person name="Charrier B."/>
            <person name="Cladiere L."/>
            <person name="Cock J.M."/>
            <person name="Coelho S.M."/>
            <person name="Colleoni C."/>
            <person name="Czjzek M."/>
            <person name="Da Silva C."/>
            <person name="Delage L."/>
            <person name="Denoeud F."/>
            <person name="Deschamps P."/>
            <person name="Dittami S.M."/>
            <person name="Gabaldon T."/>
            <person name="Gachon C.M."/>
            <person name="Groisillier A."/>
            <person name="Herve C."/>
            <person name="Jabbari K."/>
            <person name="Katinka M."/>
            <person name="Kloareg B."/>
            <person name="Kowalczyk N."/>
            <person name="Labadie K."/>
            <person name="Leblanc C."/>
            <person name="Lopez P.J."/>
            <person name="McLachlan D.H."/>
            <person name="Meslet-Cladiere L."/>
            <person name="Moustafa A."/>
            <person name="Nehr Z."/>
            <person name="Nyvall Collen P."/>
            <person name="Panaud O."/>
            <person name="Partensky F."/>
            <person name="Poulain J."/>
            <person name="Rensing S.A."/>
            <person name="Rousvoal S."/>
            <person name="Samson G."/>
            <person name="Symeonidi A."/>
            <person name="Weissenbach J."/>
            <person name="Zambounis A."/>
            <person name="Wincker P."/>
            <person name="Boyen C."/>
        </authorList>
    </citation>
    <scope>NUCLEOTIDE SEQUENCE [LARGE SCALE GENOMIC DNA]</scope>
    <source>
        <strain evidence="12">cv. Stackhouse</strain>
    </source>
</reference>
<dbReference type="OrthoDB" id="10249433at2759"/>
<dbReference type="PANTHER" id="PTHR43722:SF1">
    <property type="entry name" value="PROLINE IMINOPEPTIDASE"/>
    <property type="match status" value="1"/>
</dbReference>
<dbReference type="EMBL" id="HG001868">
    <property type="protein sequence ID" value="CDF37788.1"/>
    <property type="molecule type" value="Genomic_DNA"/>
</dbReference>
<comment type="catalytic activity">
    <reaction evidence="1 8">
        <text>Release of N-terminal proline from a peptide.</text>
        <dbReference type="EC" id="3.4.11.5"/>
    </reaction>
</comment>
<keyword evidence="12" id="KW-1185">Reference proteome</keyword>
<name>R7QJ40_CHOCR</name>
<dbReference type="STRING" id="2769.R7QJ40"/>
<dbReference type="InterPro" id="IPR029058">
    <property type="entry name" value="AB_hydrolase_fold"/>
</dbReference>
<evidence type="ECO:0000313" key="11">
    <source>
        <dbReference type="EMBL" id="CDF37788.1"/>
    </source>
</evidence>
<feature type="domain" description="AB hydrolase-1" evidence="10">
    <location>
        <begin position="97"/>
        <end position="370"/>
    </location>
</feature>
<evidence type="ECO:0000256" key="8">
    <source>
        <dbReference type="RuleBase" id="RU003421"/>
    </source>
</evidence>
<dbReference type="EC" id="3.4.11.5" evidence="8"/>
<dbReference type="AlphaFoldDB" id="R7QJ40"/>
<evidence type="ECO:0000256" key="2">
    <source>
        <dbReference type="ARBA" id="ARBA00004496"/>
    </source>
</evidence>
<keyword evidence="4 8" id="KW-0031">Aminopeptidase</keyword>
<evidence type="ECO:0000256" key="7">
    <source>
        <dbReference type="ARBA" id="ARBA00022801"/>
    </source>
</evidence>
<evidence type="ECO:0000256" key="1">
    <source>
        <dbReference type="ARBA" id="ARBA00001585"/>
    </source>
</evidence>